<dbReference type="EMBL" id="VOIH02000003">
    <property type="protein sequence ID" value="KAF3451214.1"/>
    <property type="molecule type" value="Genomic_DNA"/>
</dbReference>
<comment type="caution">
    <text evidence="1">The sequence shown here is derived from an EMBL/GenBank/DDBJ whole genome shotgun (WGS) entry which is preliminary data.</text>
</comment>
<name>A0A8K0HGA2_9ROSA</name>
<reference evidence="1" key="1">
    <citation type="submission" date="2020-03" db="EMBL/GenBank/DDBJ databases">
        <title>A high-quality chromosome-level genome assembly of a woody plant with both climbing and erect habits, Rhamnella rubrinervis.</title>
        <authorList>
            <person name="Lu Z."/>
            <person name="Yang Y."/>
            <person name="Zhu X."/>
            <person name="Sun Y."/>
        </authorList>
    </citation>
    <scope>NUCLEOTIDE SEQUENCE</scope>
    <source>
        <strain evidence="1">BYM</strain>
        <tissue evidence="1">Leaf</tissue>
    </source>
</reference>
<accession>A0A8K0HGA2</accession>
<organism evidence="1 2">
    <name type="scientific">Rhamnella rubrinervis</name>
    <dbReference type="NCBI Taxonomy" id="2594499"/>
    <lineage>
        <taxon>Eukaryota</taxon>
        <taxon>Viridiplantae</taxon>
        <taxon>Streptophyta</taxon>
        <taxon>Embryophyta</taxon>
        <taxon>Tracheophyta</taxon>
        <taxon>Spermatophyta</taxon>
        <taxon>Magnoliopsida</taxon>
        <taxon>eudicotyledons</taxon>
        <taxon>Gunneridae</taxon>
        <taxon>Pentapetalae</taxon>
        <taxon>rosids</taxon>
        <taxon>fabids</taxon>
        <taxon>Rosales</taxon>
        <taxon>Rhamnaceae</taxon>
        <taxon>rhamnoid group</taxon>
        <taxon>Rhamneae</taxon>
        <taxon>Rhamnella</taxon>
    </lineage>
</organism>
<protein>
    <submittedName>
        <fullName evidence="1">Uncharacterized protein</fullName>
    </submittedName>
</protein>
<evidence type="ECO:0000313" key="2">
    <source>
        <dbReference type="Proteomes" id="UP000796880"/>
    </source>
</evidence>
<dbReference type="AlphaFoldDB" id="A0A8K0HGA2"/>
<sequence length="212" mass="22990">MLTTGKIKNCSEPSCNLPELFWFYSKLNFLITFRSTSRYWSLRSYLATFEGRNNCGFRVWAPAVPGGGRKLDQDQTWSFNAMPARRELAYGHEQAAMEPLTADARPVTVVGSYSAPSMDNIPTHSSTSSTTWISSTSLWSTGSMFPWSSVTRRIGAPAGSDAPLISTVSVPTSLGHQAGATTLVPCSRLTSTAAVLGAVAHRLFEIFQGSLP</sequence>
<proteinExistence type="predicted"/>
<dbReference type="Proteomes" id="UP000796880">
    <property type="component" value="Unassembled WGS sequence"/>
</dbReference>
<evidence type="ECO:0000313" key="1">
    <source>
        <dbReference type="EMBL" id="KAF3451214.1"/>
    </source>
</evidence>
<keyword evidence="2" id="KW-1185">Reference proteome</keyword>
<gene>
    <name evidence="1" type="ORF">FNV43_RR07307</name>
</gene>